<dbReference type="SUPFAM" id="SSF88723">
    <property type="entry name" value="PIN domain-like"/>
    <property type="match status" value="1"/>
</dbReference>
<dbReference type="CDD" id="cd09871">
    <property type="entry name" value="PIN_MtVapC28-VapC30-like"/>
    <property type="match status" value="1"/>
</dbReference>
<dbReference type="InterPro" id="IPR022907">
    <property type="entry name" value="VapC_family"/>
</dbReference>
<dbReference type="GO" id="GO:0000287">
    <property type="term" value="F:magnesium ion binding"/>
    <property type="evidence" value="ECO:0007669"/>
    <property type="project" value="UniProtKB-UniRule"/>
</dbReference>
<feature type="binding site" evidence="5">
    <location>
        <position position="6"/>
    </location>
    <ligand>
        <name>Mg(2+)</name>
        <dbReference type="ChEBI" id="CHEBI:18420"/>
    </ligand>
</feature>
<comment type="function">
    <text evidence="5">Toxic component of a toxin-antitoxin (TA) system. An RNase.</text>
</comment>
<dbReference type="InterPro" id="IPR002716">
    <property type="entry name" value="PIN_dom"/>
</dbReference>
<keyword evidence="5" id="KW-0800">Toxin</keyword>
<evidence type="ECO:0000313" key="7">
    <source>
        <dbReference type="EMBL" id="GAO40790.1"/>
    </source>
</evidence>
<evidence type="ECO:0000259" key="6">
    <source>
        <dbReference type="Pfam" id="PF01850"/>
    </source>
</evidence>
<feature type="binding site" evidence="5">
    <location>
        <position position="104"/>
    </location>
    <ligand>
        <name>Mg(2+)</name>
        <dbReference type="ChEBI" id="CHEBI:18420"/>
    </ligand>
</feature>
<keyword evidence="2 5" id="KW-0540">Nuclease</keyword>
<dbReference type="AlphaFoldDB" id="A0A0E9MUG8"/>
<evidence type="ECO:0000256" key="3">
    <source>
        <dbReference type="ARBA" id="ARBA00022723"/>
    </source>
</evidence>
<dbReference type="EC" id="3.1.-.-" evidence="5"/>
<keyword evidence="3 5" id="KW-0479">Metal-binding</keyword>
<dbReference type="OrthoDB" id="32625at2"/>
<keyword evidence="4 5" id="KW-0378">Hydrolase</keyword>
<evidence type="ECO:0000256" key="5">
    <source>
        <dbReference type="HAMAP-Rule" id="MF_00265"/>
    </source>
</evidence>
<dbReference type="HAMAP" id="MF_00265">
    <property type="entry name" value="VapC_Nob1"/>
    <property type="match status" value="1"/>
</dbReference>
<dbReference type="EMBL" id="BBWU01000051">
    <property type="protein sequence ID" value="GAO40790.1"/>
    <property type="molecule type" value="Genomic_DNA"/>
</dbReference>
<dbReference type="Proteomes" id="UP000033202">
    <property type="component" value="Unassembled WGS sequence"/>
</dbReference>
<dbReference type="GO" id="GO:0090729">
    <property type="term" value="F:toxin activity"/>
    <property type="evidence" value="ECO:0007669"/>
    <property type="project" value="UniProtKB-KW"/>
</dbReference>
<comment type="similarity">
    <text evidence="5">Belongs to the PINc/VapC protein family.</text>
</comment>
<reference evidence="7 8" key="1">
    <citation type="submission" date="2015-04" db="EMBL/GenBank/DDBJ databases">
        <title>Whole genome shotgun sequence of Sphingomonas changbaiensis NBRC 104936.</title>
        <authorList>
            <person name="Katano-Makiyama Y."/>
            <person name="Hosoyama A."/>
            <person name="Hashimoto M."/>
            <person name="Noguchi M."/>
            <person name="Tsuchikane K."/>
            <person name="Ohji S."/>
            <person name="Yamazoe A."/>
            <person name="Ichikawa N."/>
            <person name="Kimura A."/>
            <person name="Fujita N."/>
        </authorList>
    </citation>
    <scope>NUCLEOTIDE SEQUENCE [LARGE SCALE GENOMIC DNA]</scope>
    <source>
        <strain evidence="7 8">NBRC 104936</strain>
    </source>
</reference>
<keyword evidence="1 5" id="KW-1277">Toxin-antitoxin system</keyword>
<sequence>MKRFVDASALVAILTTEPGFEQLILSASEADQLITSAIAQWETIRALTRTSDLTPEEAAREFDELLMRFGIGTVQIGAREAELAIEAHRLHGKGNHHARLNMGDCFAYACAKANGAKLLHKGDDFALTDLA</sequence>
<evidence type="ECO:0000313" key="8">
    <source>
        <dbReference type="Proteomes" id="UP000033202"/>
    </source>
</evidence>
<comment type="caution">
    <text evidence="7">The sequence shown here is derived from an EMBL/GenBank/DDBJ whole genome shotgun (WGS) entry which is preliminary data.</text>
</comment>
<accession>A0A0E9MUG8</accession>
<protein>
    <recommendedName>
        <fullName evidence="5">Ribonuclease VapC</fullName>
        <shortName evidence="5">RNase VapC</shortName>
        <ecNumber evidence="5">3.1.-.-</ecNumber>
    </recommendedName>
    <alternativeName>
        <fullName evidence="5">Toxin VapC</fullName>
    </alternativeName>
</protein>
<proteinExistence type="inferred from homology"/>
<dbReference type="GO" id="GO:0004540">
    <property type="term" value="F:RNA nuclease activity"/>
    <property type="evidence" value="ECO:0007669"/>
    <property type="project" value="InterPro"/>
</dbReference>
<dbReference type="InterPro" id="IPR029060">
    <property type="entry name" value="PIN-like_dom_sf"/>
</dbReference>
<evidence type="ECO:0000256" key="4">
    <source>
        <dbReference type="ARBA" id="ARBA00022801"/>
    </source>
</evidence>
<feature type="domain" description="PIN" evidence="6">
    <location>
        <begin position="4"/>
        <end position="127"/>
    </location>
</feature>
<comment type="cofactor">
    <cofactor evidence="5">
        <name>Mg(2+)</name>
        <dbReference type="ChEBI" id="CHEBI:18420"/>
    </cofactor>
</comment>
<dbReference type="GO" id="GO:0016787">
    <property type="term" value="F:hydrolase activity"/>
    <property type="evidence" value="ECO:0007669"/>
    <property type="project" value="UniProtKB-KW"/>
</dbReference>
<name>A0A0E9MUG8_9SPHN</name>
<keyword evidence="8" id="KW-1185">Reference proteome</keyword>
<keyword evidence="5" id="KW-0460">Magnesium</keyword>
<dbReference type="Pfam" id="PF01850">
    <property type="entry name" value="PIN"/>
    <property type="match status" value="1"/>
</dbReference>
<evidence type="ECO:0000256" key="1">
    <source>
        <dbReference type="ARBA" id="ARBA00022649"/>
    </source>
</evidence>
<organism evidence="7 8">
    <name type="scientific">Sphingomonas changbaiensis NBRC 104936</name>
    <dbReference type="NCBI Taxonomy" id="1219043"/>
    <lineage>
        <taxon>Bacteria</taxon>
        <taxon>Pseudomonadati</taxon>
        <taxon>Pseudomonadota</taxon>
        <taxon>Alphaproteobacteria</taxon>
        <taxon>Sphingomonadales</taxon>
        <taxon>Sphingomonadaceae</taxon>
        <taxon>Sphingomonas</taxon>
    </lineage>
</organism>
<gene>
    <name evidence="5 7" type="primary">vapC</name>
    <name evidence="7" type="ORF">SCH01S_51_01230</name>
</gene>
<evidence type="ECO:0000256" key="2">
    <source>
        <dbReference type="ARBA" id="ARBA00022722"/>
    </source>
</evidence>
<dbReference type="STRING" id="1219043.SCH01S_51_01230"/>
<dbReference type="Gene3D" id="3.40.50.1010">
    <property type="entry name" value="5'-nuclease"/>
    <property type="match status" value="1"/>
</dbReference>